<evidence type="ECO:0000313" key="1">
    <source>
        <dbReference type="EMBL" id="MED6288996.1"/>
    </source>
</evidence>
<comment type="caution">
    <text evidence="1">The sequence shown here is derived from an EMBL/GenBank/DDBJ whole genome shotgun (WGS) entry which is preliminary data.</text>
</comment>
<proteinExistence type="predicted"/>
<name>A0ABU7EP50_9TELE</name>
<organism evidence="1 2">
    <name type="scientific">Characodon lateralis</name>
    <dbReference type="NCBI Taxonomy" id="208331"/>
    <lineage>
        <taxon>Eukaryota</taxon>
        <taxon>Metazoa</taxon>
        <taxon>Chordata</taxon>
        <taxon>Craniata</taxon>
        <taxon>Vertebrata</taxon>
        <taxon>Euteleostomi</taxon>
        <taxon>Actinopterygii</taxon>
        <taxon>Neopterygii</taxon>
        <taxon>Teleostei</taxon>
        <taxon>Neoteleostei</taxon>
        <taxon>Acanthomorphata</taxon>
        <taxon>Ovalentaria</taxon>
        <taxon>Atherinomorphae</taxon>
        <taxon>Cyprinodontiformes</taxon>
        <taxon>Goodeidae</taxon>
        <taxon>Characodon</taxon>
    </lineage>
</organism>
<gene>
    <name evidence="1" type="ORF">CHARACLAT_031899</name>
</gene>
<dbReference type="EMBL" id="JAHUTJ010062761">
    <property type="protein sequence ID" value="MED6288996.1"/>
    <property type="molecule type" value="Genomic_DNA"/>
</dbReference>
<dbReference type="Proteomes" id="UP001352852">
    <property type="component" value="Unassembled WGS sequence"/>
</dbReference>
<keyword evidence="2" id="KW-1185">Reference proteome</keyword>
<evidence type="ECO:0000313" key="2">
    <source>
        <dbReference type="Proteomes" id="UP001352852"/>
    </source>
</evidence>
<sequence length="149" mass="16677">MWFWQTLSATITPYFKAVQSTTDITGQTVPQTQQNLLSMSFGPTAGSEDPEPGRTKDGPEWTVADTLIRQVCVLALRVLDFSHSQTDVSYPQILFYSFKIIISCCVREPCRFIPEPNRTLLLLSASLPTWLRLTPAAGSVFFLRSGCVR</sequence>
<protein>
    <submittedName>
        <fullName evidence="1">Uncharacterized protein</fullName>
    </submittedName>
</protein>
<reference evidence="1 2" key="1">
    <citation type="submission" date="2021-06" db="EMBL/GenBank/DDBJ databases">
        <authorList>
            <person name="Palmer J.M."/>
        </authorList>
    </citation>
    <scope>NUCLEOTIDE SEQUENCE [LARGE SCALE GENOMIC DNA]</scope>
    <source>
        <strain evidence="1 2">CL_MEX2019</strain>
        <tissue evidence="1">Muscle</tissue>
    </source>
</reference>
<accession>A0ABU7EP50</accession>